<sequence length="124" mass="14153">MTNTESHRPAMLSRLEIWLVCQFRVRDSNLLTFLLSLSLSFVSCSTNAHHPSSGIRSMLAMKVERHGREEPTTVLGRNKLLETLLVVSESIETGGFGRRKMKEGGLHNVLQERIELRLQFVFPF</sequence>
<dbReference type="EMBL" id="GISG01144512">
    <property type="protein sequence ID" value="MBA4646027.1"/>
    <property type="molecule type" value="Transcribed_RNA"/>
</dbReference>
<reference evidence="1" key="1">
    <citation type="journal article" date="2013" name="J. Plant Res.">
        <title>Effect of fungi and light on seed germination of three Opuntia species from semiarid lands of central Mexico.</title>
        <authorList>
            <person name="Delgado-Sanchez P."/>
            <person name="Jimenez-Bremont J.F."/>
            <person name="Guerrero-Gonzalez Mde L."/>
            <person name="Flores J."/>
        </authorList>
    </citation>
    <scope>NUCLEOTIDE SEQUENCE</scope>
    <source>
        <tissue evidence="1">Cladode</tissue>
    </source>
</reference>
<organism evidence="1">
    <name type="scientific">Opuntia streptacantha</name>
    <name type="common">Prickly pear cactus</name>
    <name type="synonym">Opuntia cardona</name>
    <dbReference type="NCBI Taxonomy" id="393608"/>
    <lineage>
        <taxon>Eukaryota</taxon>
        <taxon>Viridiplantae</taxon>
        <taxon>Streptophyta</taxon>
        <taxon>Embryophyta</taxon>
        <taxon>Tracheophyta</taxon>
        <taxon>Spermatophyta</taxon>
        <taxon>Magnoliopsida</taxon>
        <taxon>eudicotyledons</taxon>
        <taxon>Gunneridae</taxon>
        <taxon>Pentapetalae</taxon>
        <taxon>Caryophyllales</taxon>
        <taxon>Cactineae</taxon>
        <taxon>Cactaceae</taxon>
        <taxon>Opuntioideae</taxon>
        <taxon>Opuntia</taxon>
    </lineage>
</organism>
<proteinExistence type="predicted"/>
<dbReference type="AlphaFoldDB" id="A0A7C9DNH6"/>
<reference evidence="1" key="2">
    <citation type="submission" date="2020-07" db="EMBL/GenBank/DDBJ databases">
        <authorList>
            <person name="Vera ALvarez R."/>
            <person name="Arias-Moreno D.M."/>
            <person name="Jimenez-Jacinto V."/>
            <person name="Jimenez-Bremont J.F."/>
            <person name="Swaminathan K."/>
            <person name="Moose S.P."/>
            <person name="Guerrero-Gonzalez M.L."/>
            <person name="Marino-Ramirez L."/>
            <person name="Landsman D."/>
            <person name="Rodriguez-Kessler M."/>
            <person name="Delgado-Sanchez P."/>
        </authorList>
    </citation>
    <scope>NUCLEOTIDE SEQUENCE</scope>
    <source>
        <tissue evidence="1">Cladode</tissue>
    </source>
</reference>
<evidence type="ECO:0000313" key="1">
    <source>
        <dbReference type="EMBL" id="MBA4646027.1"/>
    </source>
</evidence>
<accession>A0A7C9DNH6</accession>
<name>A0A7C9DNH6_OPUST</name>
<protein>
    <submittedName>
        <fullName evidence="1">Uncharacterized protein</fullName>
    </submittedName>
</protein>